<sequence length="63" mass="7547">MLLFINEASIFQKWRCVKNQFKGQLGCKKTFTCEELDLLKRIIKKKVDLYLDELAVEMENYTQ</sequence>
<name>A0ACA9PJH0_9GLOM</name>
<comment type="caution">
    <text evidence="1">The sequence shown here is derived from an EMBL/GenBank/DDBJ whole genome shotgun (WGS) entry which is preliminary data.</text>
</comment>
<gene>
    <name evidence="1" type="ORF">RPERSI_LOCUS10575</name>
</gene>
<accession>A0ACA9PJH0</accession>
<feature type="non-terminal residue" evidence="1">
    <location>
        <position position="63"/>
    </location>
</feature>
<evidence type="ECO:0000313" key="2">
    <source>
        <dbReference type="Proteomes" id="UP000789920"/>
    </source>
</evidence>
<dbReference type="Proteomes" id="UP000789920">
    <property type="component" value="Unassembled WGS sequence"/>
</dbReference>
<dbReference type="EMBL" id="CAJVQC010021056">
    <property type="protein sequence ID" value="CAG8711513.1"/>
    <property type="molecule type" value="Genomic_DNA"/>
</dbReference>
<reference evidence="1" key="1">
    <citation type="submission" date="2021-06" db="EMBL/GenBank/DDBJ databases">
        <authorList>
            <person name="Kallberg Y."/>
            <person name="Tangrot J."/>
            <person name="Rosling A."/>
        </authorList>
    </citation>
    <scope>NUCLEOTIDE SEQUENCE</scope>
    <source>
        <strain evidence="1">MA461A</strain>
    </source>
</reference>
<organism evidence="1 2">
    <name type="scientific">Racocetra persica</name>
    <dbReference type="NCBI Taxonomy" id="160502"/>
    <lineage>
        <taxon>Eukaryota</taxon>
        <taxon>Fungi</taxon>
        <taxon>Fungi incertae sedis</taxon>
        <taxon>Mucoromycota</taxon>
        <taxon>Glomeromycotina</taxon>
        <taxon>Glomeromycetes</taxon>
        <taxon>Diversisporales</taxon>
        <taxon>Gigasporaceae</taxon>
        <taxon>Racocetra</taxon>
    </lineage>
</organism>
<protein>
    <submittedName>
        <fullName evidence="1">32312_t:CDS:1</fullName>
    </submittedName>
</protein>
<keyword evidence="2" id="KW-1185">Reference proteome</keyword>
<evidence type="ECO:0000313" key="1">
    <source>
        <dbReference type="EMBL" id="CAG8711513.1"/>
    </source>
</evidence>
<proteinExistence type="predicted"/>